<dbReference type="InterPro" id="IPR012910">
    <property type="entry name" value="Plug_dom"/>
</dbReference>
<dbReference type="Pfam" id="PF07715">
    <property type="entry name" value="Plug"/>
    <property type="match status" value="1"/>
</dbReference>
<gene>
    <name evidence="18" type="ORF">GCM10007390_11710</name>
</gene>
<comment type="subcellular location">
    <subcellularLocation>
        <location evidence="1 14">Cell outer membrane</location>
        <topology evidence="1 14">Multi-pass membrane protein</topology>
    </subcellularLocation>
</comment>
<evidence type="ECO:0000259" key="17">
    <source>
        <dbReference type="Pfam" id="PF07715"/>
    </source>
</evidence>
<organism evidence="18 19">
    <name type="scientific">Persicitalea jodogahamensis</name>
    <dbReference type="NCBI Taxonomy" id="402147"/>
    <lineage>
        <taxon>Bacteria</taxon>
        <taxon>Pseudomonadati</taxon>
        <taxon>Bacteroidota</taxon>
        <taxon>Cytophagia</taxon>
        <taxon>Cytophagales</taxon>
        <taxon>Spirosomataceae</taxon>
        <taxon>Persicitalea</taxon>
    </lineage>
</organism>
<dbReference type="CDD" id="cd01347">
    <property type="entry name" value="ligand_gated_channel"/>
    <property type="match status" value="1"/>
</dbReference>
<dbReference type="InterPro" id="IPR039426">
    <property type="entry name" value="TonB-dep_rcpt-like"/>
</dbReference>
<dbReference type="RefSeq" id="WP_229580392.1">
    <property type="nucleotide sequence ID" value="NZ_BMXF01000001.1"/>
</dbReference>
<evidence type="ECO:0000256" key="1">
    <source>
        <dbReference type="ARBA" id="ARBA00004571"/>
    </source>
</evidence>
<feature type="domain" description="TonB-dependent receptor plug" evidence="17">
    <location>
        <begin position="133"/>
        <end position="230"/>
    </location>
</feature>
<keyword evidence="7" id="KW-0732">Signal</keyword>
<dbReference type="InterPro" id="IPR036942">
    <property type="entry name" value="Beta-barrel_TonB_sf"/>
</dbReference>
<evidence type="ECO:0000256" key="15">
    <source>
        <dbReference type="RuleBase" id="RU003357"/>
    </source>
</evidence>
<dbReference type="GO" id="GO:0009279">
    <property type="term" value="C:cell outer membrane"/>
    <property type="evidence" value="ECO:0007669"/>
    <property type="project" value="UniProtKB-SubCell"/>
</dbReference>
<evidence type="ECO:0000256" key="13">
    <source>
        <dbReference type="ARBA" id="ARBA00023237"/>
    </source>
</evidence>
<dbReference type="PANTHER" id="PTHR32552:SF68">
    <property type="entry name" value="FERRICHROME OUTER MEMBRANE TRANSPORTER_PHAGE RECEPTOR"/>
    <property type="match status" value="1"/>
</dbReference>
<name>A0A8J3G903_9BACT</name>
<dbReference type="InterPro" id="IPR037066">
    <property type="entry name" value="Plug_dom_sf"/>
</dbReference>
<comment type="caution">
    <text evidence="18">The sequence shown here is derived from an EMBL/GenBank/DDBJ whole genome shotgun (WGS) entry which is preliminary data.</text>
</comment>
<dbReference type="PANTHER" id="PTHR32552">
    <property type="entry name" value="FERRICHROME IRON RECEPTOR-RELATED"/>
    <property type="match status" value="1"/>
</dbReference>
<keyword evidence="19" id="KW-1185">Reference proteome</keyword>
<accession>A0A8J3G903</accession>
<dbReference type="GO" id="GO:0015891">
    <property type="term" value="P:siderophore transport"/>
    <property type="evidence" value="ECO:0007669"/>
    <property type="project" value="InterPro"/>
</dbReference>
<keyword evidence="10 15" id="KW-0798">TonB box</keyword>
<keyword evidence="4 14" id="KW-1134">Transmembrane beta strand</keyword>
<dbReference type="InterPro" id="IPR010105">
    <property type="entry name" value="TonB_sidphr_rcpt"/>
</dbReference>
<dbReference type="EMBL" id="BMXF01000001">
    <property type="protein sequence ID" value="GHB59682.1"/>
    <property type="molecule type" value="Genomic_DNA"/>
</dbReference>
<evidence type="ECO:0000256" key="6">
    <source>
        <dbReference type="ARBA" id="ARBA00022692"/>
    </source>
</evidence>
<keyword evidence="9" id="KW-0406">Ion transport</keyword>
<evidence type="ECO:0000256" key="2">
    <source>
        <dbReference type="ARBA" id="ARBA00009810"/>
    </source>
</evidence>
<evidence type="ECO:0000259" key="16">
    <source>
        <dbReference type="Pfam" id="PF00593"/>
    </source>
</evidence>
<proteinExistence type="inferred from homology"/>
<evidence type="ECO:0000256" key="12">
    <source>
        <dbReference type="ARBA" id="ARBA00023170"/>
    </source>
</evidence>
<evidence type="ECO:0000256" key="14">
    <source>
        <dbReference type="PROSITE-ProRule" id="PRU01360"/>
    </source>
</evidence>
<keyword evidence="5" id="KW-0410">Iron transport</keyword>
<keyword evidence="8" id="KW-0408">Iron</keyword>
<dbReference type="SUPFAM" id="SSF49464">
    <property type="entry name" value="Carboxypeptidase regulatory domain-like"/>
    <property type="match status" value="1"/>
</dbReference>
<dbReference type="Gene3D" id="2.40.170.20">
    <property type="entry name" value="TonB-dependent receptor, beta-barrel domain"/>
    <property type="match status" value="1"/>
</dbReference>
<evidence type="ECO:0000256" key="3">
    <source>
        <dbReference type="ARBA" id="ARBA00022448"/>
    </source>
</evidence>
<dbReference type="PROSITE" id="PS52016">
    <property type="entry name" value="TONB_DEPENDENT_REC_3"/>
    <property type="match status" value="1"/>
</dbReference>
<evidence type="ECO:0000256" key="11">
    <source>
        <dbReference type="ARBA" id="ARBA00023136"/>
    </source>
</evidence>
<dbReference type="Gene3D" id="2.60.40.1120">
    <property type="entry name" value="Carboxypeptidase-like, regulatory domain"/>
    <property type="match status" value="1"/>
</dbReference>
<evidence type="ECO:0000313" key="18">
    <source>
        <dbReference type="EMBL" id="GHB59682.1"/>
    </source>
</evidence>
<evidence type="ECO:0000256" key="5">
    <source>
        <dbReference type="ARBA" id="ARBA00022496"/>
    </source>
</evidence>
<protein>
    <submittedName>
        <fullName evidence="18">Ligand-gated channel</fullName>
    </submittedName>
</protein>
<sequence length="787" mass="88336">MMLRISLFTVFYLISSLLLAQTSQIRGTILSKDGQPAQFVNVLLQEMGTGTTTNSEGEYSFGKLDPGRYSVVASFVGLTTQSETVVLGEDEKKTVNFTLQENSRQLQEVIVFANTNKYKADFTSKSLRLMSPILETPQNIQVIGKQIIADQQAFDMLEGIQRNVSGVQKLEHWDNYAYLNMRGSQITAFRNGMNVQMPWGPLAEDMSMVERIEFVKGPAGFMLANGEPSGFYNVVTKKPSGITKGEASFSLGSFDTYRTTLDLDGKLSKDGKLLYRLNVMGQLKGSHRDYEYNNRYSIVPVIKYQIDNKSSLTLEYTHQFSEMSVIGSNYAFSNNGYADLPRNFTTAEPNLDPTIIHDQSVLGIFEHFFNEKWKLTAQMAYFNYDQVGQSLWPWGISSVDNRSMQRGIGVWDALGMNKTGQIFLNGSAQTGGITHNLLGGIDMAKKDYFAYFNQGAALGDSTFNIYNPVYGTIPVAEIPTWDRSWSIRERGVNYNSSYSSFYVQDELKFWQDKLRLTLAGRYTTLKDINPYSGSTDDGKFTPRAGLSYSINKQSAAYFVYDQAFVANPGSDWQGKSFDPITGNNLELGYKKDWMGGRWNSTVAAYRITKNNVLTTDVDHPNPVTGQLVYSRQTGQQQVEGVEVDIKGELLPHLDLILNYAYTDAKVTKDSDESVVGNQVPGATKHIQNAWLSYTLPKSALKGLKFSMGYQYQAGRSSWYIFDNSESSLPNYFRLDGGVSYQSGAFGVTLNVNNLLDKYLYSGSPYGGMYYWQTEAGRNARMTVNYRF</sequence>
<evidence type="ECO:0000256" key="7">
    <source>
        <dbReference type="ARBA" id="ARBA00022729"/>
    </source>
</evidence>
<dbReference type="InterPro" id="IPR010917">
    <property type="entry name" value="TonB_rcpt_CS"/>
</dbReference>
<dbReference type="PROSITE" id="PS01156">
    <property type="entry name" value="TONB_DEPENDENT_REC_2"/>
    <property type="match status" value="1"/>
</dbReference>
<dbReference type="GO" id="GO:0015344">
    <property type="term" value="F:siderophore uptake transmembrane transporter activity"/>
    <property type="evidence" value="ECO:0007669"/>
    <property type="project" value="TreeGrafter"/>
</dbReference>
<dbReference type="Gene3D" id="2.170.130.10">
    <property type="entry name" value="TonB-dependent receptor, plug domain"/>
    <property type="match status" value="1"/>
</dbReference>
<evidence type="ECO:0000256" key="4">
    <source>
        <dbReference type="ARBA" id="ARBA00022452"/>
    </source>
</evidence>
<comment type="similarity">
    <text evidence="2 14 15">Belongs to the TonB-dependent receptor family.</text>
</comment>
<keyword evidence="3 14" id="KW-0813">Transport</keyword>
<dbReference type="InterPro" id="IPR008969">
    <property type="entry name" value="CarboxyPept-like_regulatory"/>
</dbReference>
<evidence type="ECO:0000313" key="19">
    <source>
        <dbReference type="Proteomes" id="UP000598271"/>
    </source>
</evidence>
<keyword evidence="13 14" id="KW-0998">Cell outer membrane</keyword>
<dbReference type="Proteomes" id="UP000598271">
    <property type="component" value="Unassembled WGS sequence"/>
</dbReference>
<dbReference type="GO" id="GO:0038023">
    <property type="term" value="F:signaling receptor activity"/>
    <property type="evidence" value="ECO:0007669"/>
    <property type="project" value="InterPro"/>
</dbReference>
<keyword evidence="12" id="KW-0675">Receptor</keyword>
<dbReference type="Pfam" id="PF00593">
    <property type="entry name" value="TonB_dep_Rec_b-barrel"/>
    <property type="match status" value="1"/>
</dbReference>
<evidence type="ECO:0000256" key="9">
    <source>
        <dbReference type="ARBA" id="ARBA00023065"/>
    </source>
</evidence>
<dbReference type="InterPro" id="IPR000531">
    <property type="entry name" value="Beta-barrel_TonB"/>
</dbReference>
<keyword evidence="6 14" id="KW-0812">Transmembrane</keyword>
<dbReference type="AlphaFoldDB" id="A0A8J3G903"/>
<dbReference type="Pfam" id="PF13715">
    <property type="entry name" value="CarbopepD_reg_2"/>
    <property type="match status" value="1"/>
</dbReference>
<dbReference type="NCBIfam" id="TIGR01783">
    <property type="entry name" value="TonB-siderophor"/>
    <property type="match status" value="1"/>
</dbReference>
<evidence type="ECO:0000256" key="8">
    <source>
        <dbReference type="ARBA" id="ARBA00023004"/>
    </source>
</evidence>
<keyword evidence="11 14" id="KW-0472">Membrane</keyword>
<feature type="domain" description="TonB-dependent receptor-like beta-barrel" evidence="16">
    <location>
        <begin position="336"/>
        <end position="754"/>
    </location>
</feature>
<reference evidence="18 19" key="1">
    <citation type="journal article" date="2014" name="Int. J. Syst. Evol. Microbiol.">
        <title>Complete genome sequence of Corynebacterium casei LMG S-19264T (=DSM 44701T), isolated from a smear-ripened cheese.</title>
        <authorList>
            <consortium name="US DOE Joint Genome Institute (JGI-PGF)"/>
            <person name="Walter F."/>
            <person name="Albersmeier A."/>
            <person name="Kalinowski J."/>
            <person name="Ruckert C."/>
        </authorList>
    </citation>
    <scope>NUCLEOTIDE SEQUENCE [LARGE SCALE GENOMIC DNA]</scope>
    <source>
        <strain evidence="18 19">KCTC 12866</strain>
    </source>
</reference>
<dbReference type="SUPFAM" id="SSF56935">
    <property type="entry name" value="Porins"/>
    <property type="match status" value="1"/>
</dbReference>
<evidence type="ECO:0000256" key="10">
    <source>
        <dbReference type="ARBA" id="ARBA00023077"/>
    </source>
</evidence>